<evidence type="ECO:0000256" key="4">
    <source>
        <dbReference type="ARBA" id="ARBA00022989"/>
    </source>
</evidence>
<keyword evidence="3 7" id="KW-0812">Transmembrane</keyword>
<evidence type="ECO:0000313" key="12">
    <source>
        <dbReference type="RefSeq" id="XP_020828405.1"/>
    </source>
</evidence>
<dbReference type="PANTHER" id="PTHR28556:SF3">
    <property type="entry name" value="TRANSMEMBRANE PROTEIN 106A"/>
    <property type="match status" value="1"/>
</dbReference>
<dbReference type="GO" id="GO:0032755">
    <property type="term" value="P:positive regulation of interleukin-6 production"/>
    <property type="evidence" value="ECO:0007669"/>
    <property type="project" value="Ensembl"/>
</dbReference>
<dbReference type="GO" id="GO:0032760">
    <property type="term" value="P:positive regulation of tumor necrosis factor production"/>
    <property type="evidence" value="ECO:0007669"/>
    <property type="project" value="Ensembl"/>
</dbReference>
<protein>
    <submittedName>
        <fullName evidence="11 12">Transmembrane protein 106A isoform X1</fullName>
    </submittedName>
</protein>
<keyword evidence="10" id="KW-1185">Reference proteome</keyword>
<gene>
    <name evidence="11 12 13" type="primary">TMEM106A</name>
</gene>
<evidence type="ECO:0000259" key="9">
    <source>
        <dbReference type="Pfam" id="PF21002"/>
    </source>
</evidence>
<evidence type="ECO:0000313" key="10">
    <source>
        <dbReference type="Proteomes" id="UP000515140"/>
    </source>
</evidence>
<dbReference type="RefSeq" id="XP_020828406.1">
    <property type="nucleotide sequence ID" value="XM_020972747.1"/>
</dbReference>
<organism evidence="10 11">
    <name type="scientific">Phascolarctos cinereus</name>
    <name type="common">Koala</name>
    <dbReference type="NCBI Taxonomy" id="38626"/>
    <lineage>
        <taxon>Eukaryota</taxon>
        <taxon>Metazoa</taxon>
        <taxon>Chordata</taxon>
        <taxon>Craniata</taxon>
        <taxon>Vertebrata</taxon>
        <taxon>Euteleostomi</taxon>
        <taxon>Mammalia</taxon>
        <taxon>Metatheria</taxon>
        <taxon>Diprotodontia</taxon>
        <taxon>Phascolarctidae</taxon>
        <taxon>Phascolarctos</taxon>
    </lineage>
</organism>
<dbReference type="GO" id="GO:0045348">
    <property type="term" value="P:positive regulation of MHC class II biosynthetic process"/>
    <property type="evidence" value="ECO:0007669"/>
    <property type="project" value="Ensembl"/>
</dbReference>
<comment type="similarity">
    <text evidence="2">Belongs to the TMEM106 family.</text>
</comment>
<dbReference type="GO" id="GO:0005886">
    <property type="term" value="C:plasma membrane"/>
    <property type="evidence" value="ECO:0007669"/>
    <property type="project" value="Ensembl"/>
</dbReference>
<dbReference type="GO" id="GO:0012505">
    <property type="term" value="C:endomembrane system"/>
    <property type="evidence" value="ECO:0007669"/>
    <property type="project" value="UniProtKB-SubCell"/>
</dbReference>
<dbReference type="InterPro" id="IPR048509">
    <property type="entry name" value="TMEM106_C"/>
</dbReference>
<reference evidence="11 12" key="1">
    <citation type="submission" date="2025-04" db="UniProtKB">
        <authorList>
            <consortium name="RefSeq"/>
        </authorList>
    </citation>
    <scope>IDENTIFICATION</scope>
    <source>
        <tissue evidence="11 12">Spleen</tissue>
    </source>
</reference>
<keyword evidence="4 7" id="KW-1133">Transmembrane helix</keyword>
<proteinExistence type="inferred from homology"/>
<dbReference type="GeneTree" id="ENSGT00940000161546"/>
<dbReference type="GO" id="GO:0032731">
    <property type="term" value="P:positive regulation of interleukin-1 beta production"/>
    <property type="evidence" value="ECO:0007669"/>
    <property type="project" value="Ensembl"/>
</dbReference>
<evidence type="ECO:0000256" key="6">
    <source>
        <dbReference type="SAM" id="MobiDB-lite"/>
    </source>
</evidence>
<dbReference type="PANTHER" id="PTHR28556">
    <property type="entry name" value="TRANSMEMBRANE PROTEIN 106B"/>
    <property type="match status" value="1"/>
</dbReference>
<feature type="domain" description="Transmembrane protein 106 N-terminal" evidence="9">
    <location>
        <begin position="3"/>
        <end position="93"/>
    </location>
</feature>
<evidence type="ECO:0000259" key="8">
    <source>
        <dbReference type="Pfam" id="PF07092"/>
    </source>
</evidence>
<dbReference type="InterPro" id="IPR009790">
    <property type="entry name" value="TMEM106"/>
</dbReference>
<evidence type="ECO:0000256" key="3">
    <source>
        <dbReference type="ARBA" id="ARBA00022692"/>
    </source>
</evidence>
<evidence type="ECO:0000256" key="7">
    <source>
        <dbReference type="SAM" id="Phobius"/>
    </source>
</evidence>
<dbReference type="CTD" id="113277"/>
<feature type="transmembrane region" description="Helical" evidence="7">
    <location>
        <begin position="94"/>
        <end position="115"/>
    </location>
</feature>
<accession>A0A6P5JBA4</accession>
<dbReference type="GO" id="GO:0042116">
    <property type="term" value="P:macrophage activation"/>
    <property type="evidence" value="ECO:0007669"/>
    <property type="project" value="Ensembl"/>
</dbReference>
<dbReference type="AlphaFoldDB" id="A0A6P5JBA4"/>
<feature type="region of interest" description="Disordered" evidence="6">
    <location>
        <begin position="1"/>
        <end position="33"/>
    </location>
</feature>
<dbReference type="RefSeq" id="XP_020828405.1">
    <property type="nucleotide sequence ID" value="XM_020972746.1"/>
</dbReference>
<dbReference type="GO" id="GO:1904407">
    <property type="term" value="P:positive regulation of nitric oxide metabolic process"/>
    <property type="evidence" value="ECO:0007669"/>
    <property type="project" value="Ensembl"/>
</dbReference>
<dbReference type="Pfam" id="PF21002">
    <property type="entry name" value="TMEM106_N"/>
    <property type="match status" value="1"/>
</dbReference>
<dbReference type="Pfam" id="PF07092">
    <property type="entry name" value="TMEM106"/>
    <property type="match status" value="1"/>
</dbReference>
<dbReference type="GO" id="GO:0043123">
    <property type="term" value="P:positive regulation of canonical NF-kappaB signal transduction"/>
    <property type="evidence" value="ECO:0007669"/>
    <property type="project" value="Ensembl"/>
</dbReference>
<evidence type="ECO:0000313" key="13">
    <source>
        <dbReference type="RefSeq" id="XP_020828406.1"/>
    </source>
</evidence>
<dbReference type="GO" id="GO:0009101">
    <property type="term" value="P:glycoprotein biosynthetic process"/>
    <property type="evidence" value="ECO:0007669"/>
    <property type="project" value="Ensembl"/>
</dbReference>
<dbReference type="Proteomes" id="UP000515140">
    <property type="component" value="Unplaced"/>
</dbReference>
<evidence type="ECO:0000256" key="1">
    <source>
        <dbReference type="ARBA" id="ARBA00004308"/>
    </source>
</evidence>
<evidence type="ECO:0000256" key="2">
    <source>
        <dbReference type="ARBA" id="ARBA00008111"/>
    </source>
</evidence>
<sequence length="262" mass="28667">MMGETFSRSGSQDGESKSILPQDSPVGSEASSQSVISGGNSVLSCVPCTGSADSSFVTCPTCQGTGEIPSELEKQLVALIPYGDQRLKPRRTKLYVSLAVFTCLLMSTLIFFFLFPRSIVVQPAGLSSSVVALTDDVILLNVTNVLNITNNNYYPITVTRLNIEVLHLSLVVGHMEESNLWHIGPLSSEQIFYEVTSKIADENTRNICTWGKIKVHNVLQHIQGTLTCSYLSHIEQLAFQSYDYVDCRGNTSLPHSLVPHPP</sequence>
<name>A0A6P5JBA4_PHACI</name>
<dbReference type="GeneID" id="110198457"/>
<dbReference type="RefSeq" id="XP_020828404.1">
    <property type="nucleotide sequence ID" value="XM_020972745.1"/>
</dbReference>
<comment type="subcellular location">
    <subcellularLocation>
        <location evidence="1">Endomembrane system</location>
    </subcellularLocation>
</comment>
<dbReference type="InterPro" id="IPR048511">
    <property type="entry name" value="TMEM106_N"/>
</dbReference>
<dbReference type="KEGG" id="pcw:110198457"/>
<evidence type="ECO:0000313" key="11">
    <source>
        <dbReference type="RefSeq" id="XP_020828404.1"/>
    </source>
</evidence>
<dbReference type="GO" id="GO:0043410">
    <property type="term" value="P:positive regulation of MAPK cascade"/>
    <property type="evidence" value="ECO:0007669"/>
    <property type="project" value="Ensembl"/>
</dbReference>
<feature type="domain" description="Transmembrane protein 106 C-terminal" evidence="8">
    <location>
        <begin position="116"/>
        <end position="252"/>
    </location>
</feature>
<feature type="compositionally biased region" description="Polar residues" evidence="6">
    <location>
        <begin position="1"/>
        <end position="13"/>
    </location>
</feature>
<evidence type="ECO:0000256" key="5">
    <source>
        <dbReference type="ARBA" id="ARBA00023136"/>
    </source>
</evidence>
<keyword evidence="5 7" id="KW-0472">Membrane</keyword>